<dbReference type="EC" id="2.1.1.172" evidence="7"/>
<dbReference type="EMBL" id="JBHTBR010000005">
    <property type="protein sequence ID" value="MFC7292041.1"/>
    <property type="molecule type" value="Genomic_DNA"/>
</dbReference>
<dbReference type="Proteomes" id="UP001596492">
    <property type="component" value="Unassembled WGS sequence"/>
</dbReference>
<evidence type="ECO:0000259" key="6">
    <source>
        <dbReference type="Pfam" id="PF05175"/>
    </source>
</evidence>
<dbReference type="CDD" id="cd02440">
    <property type="entry name" value="AdoMet_MTases"/>
    <property type="match status" value="1"/>
</dbReference>
<accession>A0ABW2ILL1</accession>
<comment type="caution">
    <text evidence="7">The sequence shown here is derived from an EMBL/GenBank/DDBJ whole genome shotgun (WGS) entry which is preliminary data.</text>
</comment>
<dbReference type="PANTHER" id="PTHR47816">
    <property type="entry name" value="RIBOSOMAL RNA SMALL SUBUNIT METHYLTRANSFERASE C"/>
    <property type="match status" value="1"/>
</dbReference>
<dbReference type="PANTHER" id="PTHR47816:SF4">
    <property type="entry name" value="RIBOSOMAL RNA SMALL SUBUNIT METHYLTRANSFERASE C"/>
    <property type="match status" value="1"/>
</dbReference>
<sequence>MTQTTHIIAGVYGAPDTELVSIPTDAKQCSPLIPESADIAESPDSTLDYFAIAAPAGTQERRFVLAHALRALKPTGQLCVIAPKKKGGLRLKSDLELLGCTNVSIESKKHQKVASCNPPSDPSLIQAAIEENGPQLNEELALWSQPGIFSWNRPDPGSLLLMEHLPELTGRGADLGCGLGLLSHHVLQSEKVTELTLIDIDRRAIEMAFRNVQDDRIKFLWQDARLGPKDITGLDFIVMNPPFHDAGEEDHGLGQAFMARASQMLRKGGICWLVANRHLPYERTINTHFKSFTPRADSHGFKVIEAIK</sequence>
<dbReference type="InterPro" id="IPR002052">
    <property type="entry name" value="DNA_methylase_N6_adenine_CS"/>
</dbReference>
<keyword evidence="1" id="KW-0963">Cytoplasm</keyword>
<evidence type="ECO:0000313" key="7">
    <source>
        <dbReference type="EMBL" id="MFC7292041.1"/>
    </source>
</evidence>
<dbReference type="InterPro" id="IPR029063">
    <property type="entry name" value="SAM-dependent_MTases_sf"/>
</dbReference>
<name>A0ABW2ILL1_9PROT</name>
<evidence type="ECO:0000256" key="3">
    <source>
        <dbReference type="ARBA" id="ARBA00022603"/>
    </source>
</evidence>
<evidence type="ECO:0000256" key="4">
    <source>
        <dbReference type="ARBA" id="ARBA00022679"/>
    </source>
</evidence>
<evidence type="ECO:0000313" key="8">
    <source>
        <dbReference type="Proteomes" id="UP001596492"/>
    </source>
</evidence>
<keyword evidence="8" id="KW-1185">Reference proteome</keyword>
<dbReference type="Pfam" id="PF05175">
    <property type="entry name" value="MTS"/>
    <property type="match status" value="1"/>
</dbReference>
<keyword evidence="4 7" id="KW-0808">Transferase</keyword>
<keyword evidence="5" id="KW-0949">S-adenosyl-L-methionine</keyword>
<protein>
    <submittedName>
        <fullName evidence="7">Class I SAM-dependent methyltransferase</fullName>
        <ecNumber evidence="7">2.1.1.172</ecNumber>
        <ecNumber evidence="7">2.1.1.174</ecNumber>
    </submittedName>
</protein>
<keyword evidence="2" id="KW-0698">rRNA processing</keyword>
<dbReference type="GO" id="GO:0052914">
    <property type="term" value="F:16S rRNA (guanine(1207)-N(2))-methyltransferase activity"/>
    <property type="evidence" value="ECO:0007669"/>
    <property type="project" value="UniProtKB-EC"/>
</dbReference>
<reference evidence="8" key="1">
    <citation type="journal article" date="2019" name="Int. J. Syst. Evol. Microbiol.">
        <title>The Global Catalogue of Microorganisms (GCM) 10K type strain sequencing project: providing services to taxonomists for standard genome sequencing and annotation.</title>
        <authorList>
            <consortium name="The Broad Institute Genomics Platform"/>
            <consortium name="The Broad Institute Genome Sequencing Center for Infectious Disease"/>
            <person name="Wu L."/>
            <person name="Ma J."/>
        </authorList>
    </citation>
    <scope>NUCLEOTIDE SEQUENCE [LARGE SCALE GENOMIC DNA]</scope>
    <source>
        <strain evidence="8">CCUG 51308</strain>
    </source>
</reference>
<feature type="domain" description="Methyltransferase small" evidence="6">
    <location>
        <begin position="140"/>
        <end position="304"/>
    </location>
</feature>
<proteinExistence type="predicted"/>
<dbReference type="RefSeq" id="WP_382167283.1">
    <property type="nucleotide sequence ID" value="NZ_JBHTBR010000005.1"/>
</dbReference>
<dbReference type="Gene3D" id="3.40.50.150">
    <property type="entry name" value="Vaccinia Virus protein VP39"/>
    <property type="match status" value="1"/>
</dbReference>
<dbReference type="InterPro" id="IPR046977">
    <property type="entry name" value="RsmC/RlmG"/>
</dbReference>
<organism evidence="7 8">
    <name type="scientific">Hirschia litorea</name>
    <dbReference type="NCBI Taxonomy" id="1199156"/>
    <lineage>
        <taxon>Bacteria</taxon>
        <taxon>Pseudomonadati</taxon>
        <taxon>Pseudomonadota</taxon>
        <taxon>Alphaproteobacteria</taxon>
        <taxon>Hyphomonadales</taxon>
        <taxon>Hyphomonadaceae</taxon>
        <taxon>Hirschia</taxon>
    </lineage>
</organism>
<dbReference type="EC" id="2.1.1.174" evidence="7"/>
<evidence type="ECO:0000256" key="5">
    <source>
        <dbReference type="ARBA" id="ARBA00022691"/>
    </source>
</evidence>
<dbReference type="PROSITE" id="PS00092">
    <property type="entry name" value="N6_MTASE"/>
    <property type="match status" value="1"/>
</dbReference>
<gene>
    <name evidence="7" type="ORF">ACFQS8_10480</name>
</gene>
<evidence type="ECO:0000256" key="2">
    <source>
        <dbReference type="ARBA" id="ARBA00022552"/>
    </source>
</evidence>
<dbReference type="SUPFAM" id="SSF53335">
    <property type="entry name" value="S-adenosyl-L-methionine-dependent methyltransferases"/>
    <property type="match status" value="1"/>
</dbReference>
<dbReference type="GO" id="GO:0052916">
    <property type="term" value="F:23S rRNA (guanine(1835)-N(2))-methyltransferase activity"/>
    <property type="evidence" value="ECO:0007669"/>
    <property type="project" value="UniProtKB-EC"/>
</dbReference>
<dbReference type="InterPro" id="IPR007848">
    <property type="entry name" value="Small_mtfrase_dom"/>
</dbReference>
<evidence type="ECO:0000256" key="1">
    <source>
        <dbReference type="ARBA" id="ARBA00022490"/>
    </source>
</evidence>
<keyword evidence="3 7" id="KW-0489">Methyltransferase</keyword>